<evidence type="ECO:0000256" key="1">
    <source>
        <dbReference type="ARBA" id="ARBA00004141"/>
    </source>
</evidence>
<feature type="transmembrane region" description="Helical" evidence="5">
    <location>
        <begin position="12"/>
        <end position="28"/>
    </location>
</feature>
<feature type="transmembrane region" description="Helical" evidence="5">
    <location>
        <begin position="283"/>
        <end position="305"/>
    </location>
</feature>
<dbReference type="PROSITE" id="PS50850">
    <property type="entry name" value="MFS"/>
    <property type="match status" value="1"/>
</dbReference>
<protein>
    <submittedName>
        <fullName evidence="7">MFS transporter</fullName>
    </submittedName>
</protein>
<evidence type="ECO:0000259" key="6">
    <source>
        <dbReference type="PROSITE" id="PS50850"/>
    </source>
</evidence>
<feature type="transmembrane region" description="Helical" evidence="5">
    <location>
        <begin position="137"/>
        <end position="159"/>
    </location>
</feature>
<feature type="transmembrane region" description="Helical" evidence="5">
    <location>
        <begin position="104"/>
        <end position="125"/>
    </location>
</feature>
<feature type="transmembrane region" description="Helical" evidence="5">
    <location>
        <begin position="216"/>
        <end position="233"/>
    </location>
</feature>
<keyword evidence="4 5" id="KW-0472">Membrane</keyword>
<dbReference type="GO" id="GO:0022857">
    <property type="term" value="F:transmembrane transporter activity"/>
    <property type="evidence" value="ECO:0007669"/>
    <property type="project" value="InterPro"/>
</dbReference>
<keyword evidence="2 5" id="KW-0812">Transmembrane</keyword>
<dbReference type="Proteomes" id="UP000594001">
    <property type="component" value="Chromosome"/>
</dbReference>
<gene>
    <name evidence="7" type="ORF">CPBP_00250</name>
</gene>
<dbReference type="Pfam" id="PF07690">
    <property type="entry name" value="MFS_1"/>
    <property type="match status" value="1"/>
</dbReference>
<feature type="transmembrane region" description="Helical" evidence="5">
    <location>
        <begin position="79"/>
        <end position="98"/>
    </location>
</feature>
<evidence type="ECO:0000313" key="7">
    <source>
        <dbReference type="EMBL" id="QOL19494.1"/>
    </source>
</evidence>
<accession>A0A7L9RSE6</accession>
<dbReference type="Gene3D" id="1.20.1720.10">
    <property type="entry name" value="Multidrug resistance protein D"/>
    <property type="match status" value="1"/>
</dbReference>
<sequence length="400" mass="44481">MSHQFSQIKLSLITFTLIFGSVVVNSSMDMHAPVLPEIGAFFNTTEILTQWTVSSFFLGTAIAALFYGPLADCYGRKRLLLIGISFFACASIWCAVAHDIYELIIARFFQGVGGVSSSVIWLTIIKDIFKGKDSVRTLNVFNITISISLSAAPIVGSIVADYFGWRGIFAVLSILGILQVILIMLIIPETLKHKEQQAVSVFRAFTHYKVLFSNRVFLIFALLNGMIHGLHVAQIPLFSIHFQEVMNMSRESFALYQFIPTFFYAIAAAFVRQYVKDNGLYSTIRIGMCLILGYVVSLLIVQGLFSDSVNWMVLTYCIYTVCCPFIATVVTTKAMEIFHTMGGTSSSAVTSIRQLMASFITFSAAAFYNQTFQSIAIVLIAYVALIIVAFLTHRKEIEAQ</sequence>
<dbReference type="InterPro" id="IPR011701">
    <property type="entry name" value="MFS"/>
</dbReference>
<feature type="transmembrane region" description="Helical" evidence="5">
    <location>
        <begin position="351"/>
        <end position="368"/>
    </location>
</feature>
<dbReference type="InterPro" id="IPR020846">
    <property type="entry name" value="MFS_dom"/>
</dbReference>
<feature type="domain" description="Major facilitator superfamily (MFS) profile" evidence="6">
    <location>
        <begin position="13"/>
        <end position="396"/>
    </location>
</feature>
<dbReference type="PANTHER" id="PTHR23502:SF35">
    <property type="entry name" value="MAJOR FACILITATOR SUPERFAMILY (MFS) PROFILE DOMAIN-CONTAINING PROTEIN"/>
    <property type="match status" value="1"/>
</dbReference>
<comment type="subcellular location">
    <subcellularLocation>
        <location evidence="1">Membrane</location>
        <topology evidence="1">Multi-pass membrane protein</topology>
    </subcellularLocation>
</comment>
<evidence type="ECO:0000256" key="2">
    <source>
        <dbReference type="ARBA" id="ARBA00022692"/>
    </source>
</evidence>
<feature type="transmembrane region" description="Helical" evidence="5">
    <location>
        <begin position="48"/>
        <end position="67"/>
    </location>
</feature>
<dbReference type="SUPFAM" id="SSF103473">
    <property type="entry name" value="MFS general substrate transporter"/>
    <property type="match status" value="1"/>
</dbReference>
<evidence type="ECO:0000256" key="5">
    <source>
        <dbReference type="SAM" id="Phobius"/>
    </source>
</evidence>
<dbReference type="AlphaFoldDB" id="A0A7L9RSE6"/>
<dbReference type="InterPro" id="IPR036259">
    <property type="entry name" value="MFS_trans_sf"/>
</dbReference>
<name>A0A7L9RSE6_9PROT</name>
<dbReference type="KEGG" id="pbal:CPBP_00250"/>
<keyword evidence="3 5" id="KW-1133">Transmembrane helix</keyword>
<dbReference type="EMBL" id="CP054719">
    <property type="protein sequence ID" value="QOL19494.1"/>
    <property type="molecule type" value="Genomic_DNA"/>
</dbReference>
<reference evidence="7 8" key="1">
    <citation type="submission" date="2020-06" db="EMBL/GenBank/DDBJ databases">
        <title>The endosymbiont of the kinetoplastid Bodo saltans is a Paracaedibacter-like alpha-proteobacterium possessing a putative toxin-antitoxin system.</title>
        <authorList>
            <person name="Midha S."/>
            <person name="Rigden D.J."/>
            <person name="Siozios S."/>
            <person name="Hurst G.D.D."/>
            <person name="Jackson A.P."/>
        </authorList>
    </citation>
    <scope>NUCLEOTIDE SEQUENCE [LARGE SCALE GENOMIC DNA]</scope>
    <source>
        <strain evidence="7">Lake Konstanz</strain>
    </source>
</reference>
<feature type="transmembrane region" description="Helical" evidence="5">
    <location>
        <begin position="374"/>
        <end position="392"/>
    </location>
</feature>
<organism evidence="7 8">
    <name type="scientific">Candidatus Bodocaedibacter vickermanii</name>
    <dbReference type="NCBI Taxonomy" id="2741701"/>
    <lineage>
        <taxon>Bacteria</taxon>
        <taxon>Pseudomonadati</taxon>
        <taxon>Pseudomonadota</taxon>
        <taxon>Alphaproteobacteria</taxon>
        <taxon>Holosporales</taxon>
        <taxon>Candidatus Paracaedibacteraceae</taxon>
        <taxon>Candidatus Bodocaedibacter</taxon>
    </lineage>
</organism>
<dbReference type="GO" id="GO:0005886">
    <property type="term" value="C:plasma membrane"/>
    <property type="evidence" value="ECO:0007669"/>
    <property type="project" value="TreeGrafter"/>
</dbReference>
<feature type="transmembrane region" description="Helical" evidence="5">
    <location>
        <begin position="165"/>
        <end position="187"/>
    </location>
</feature>
<proteinExistence type="predicted"/>
<feature type="transmembrane region" description="Helical" evidence="5">
    <location>
        <begin position="253"/>
        <end position="271"/>
    </location>
</feature>
<dbReference type="PANTHER" id="PTHR23502">
    <property type="entry name" value="MAJOR FACILITATOR SUPERFAMILY"/>
    <property type="match status" value="1"/>
</dbReference>
<dbReference type="RefSeq" id="WP_350332247.1">
    <property type="nucleotide sequence ID" value="NZ_CP054719.1"/>
</dbReference>
<evidence type="ECO:0000313" key="8">
    <source>
        <dbReference type="Proteomes" id="UP000594001"/>
    </source>
</evidence>
<evidence type="ECO:0000256" key="4">
    <source>
        <dbReference type="ARBA" id="ARBA00023136"/>
    </source>
</evidence>
<evidence type="ECO:0000256" key="3">
    <source>
        <dbReference type="ARBA" id="ARBA00022989"/>
    </source>
</evidence>
<keyword evidence="8" id="KW-1185">Reference proteome</keyword>
<feature type="transmembrane region" description="Helical" evidence="5">
    <location>
        <begin position="311"/>
        <end position="330"/>
    </location>
</feature>